<name>A0A2J1DZY6_9CHLR</name>
<protein>
    <submittedName>
        <fullName evidence="1">Uncharacterized protein</fullName>
    </submittedName>
</protein>
<proteinExistence type="predicted"/>
<sequence length="102" mass="11352">MISLNHVLLTCPEFKFSHVLYSILLIIYDLVNQVFGYASPSYQGLDLSEIAKTFNSIVDICGKLGLITSISTGLIIFAKIISEFISGIKNGLDDIFGNHRRR</sequence>
<accession>A0A2J1DZY6</accession>
<dbReference type="EMBL" id="PHFD01000088">
    <property type="protein sequence ID" value="PKH47720.1"/>
    <property type="molecule type" value="Genomic_DNA"/>
</dbReference>
<organism evidence="1 2">
    <name type="scientific">Dehalococcoides mccartyi</name>
    <dbReference type="NCBI Taxonomy" id="61435"/>
    <lineage>
        <taxon>Bacteria</taxon>
        <taxon>Bacillati</taxon>
        <taxon>Chloroflexota</taxon>
        <taxon>Dehalococcoidia</taxon>
        <taxon>Dehalococcoidales</taxon>
        <taxon>Dehalococcoidaceae</taxon>
        <taxon>Dehalococcoides</taxon>
    </lineage>
</organism>
<reference evidence="1 2" key="1">
    <citation type="journal article" date="2017" name="FEMS Microbiol. Ecol.">
        <title>Reconstructed genomes of novel Dehalococcoides mccartyi strains from 1,2,3,4-tetrachlorodibenzo-p-dioxin-dechlorinating enrichment cultures reveal divergent reductive dehalogenase gene profiles.</title>
        <authorList>
            <person name="Dam H.T."/>
            <person name="Vollmers J."/>
            <person name="Kaster A.K."/>
            <person name="Haggblom M.M."/>
        </authorList>
    </citation>
    <scope>NUCLEOTIDE SEQUENCE [LARGE SCALE GENOMIC DNA]</scope>
    <source>
        <strain evidence="1 2">H1-3-2.001</strain>
    </source>
</reference>
<evidence type="ECO:0000313" key="1">
    <source>
        <dbReference type="EMBL" id="PKH47720.1"/>
    </source>
</evidence>
<gene>
    <name evidence="1" type="ORF">CVH13_00285</name>
</gene>
<evidence type="ECO:0000313" key="2">
    <source>
        <dbReference type="Proteomes" id="UP000233649"/>
    </source>
</evidence>
<dbReference type="AlphaFoldDB" id="A0A2J1DZY6"/>
<comment type="caution">
    <text evidence="1">The sequence shown here is derived from an EMBL/GenBank/DDBJ whole genome shotgun (WGS) entry which is preliminary data.</text>
</comment>
<dbReference type="Proteomes" id="UP000233649">
    <property type="component" value="Unassembled WGS sequence"/>
</dbReference>